<dbReference type="EMBL" id="CAEZVY010000155">
    <property type="protein sequence ID" value="CAB4651517.1"/>
    <property type="molecule type" value="Genomic_DNA"/>
</dbReference>
<keyword evidence="1" id="KW-0472">Membrane</keyword>
<feature type="transmembrane region" description="Helical" evidence="1">
    <location>
        <begin position="158"/>
        <end position="177"/>
    </location>
</feature>
<gene>
    <name evidence="2" type="ORF">UFOPK1684_01151</name>
    <name evidence="3" type="ORF">UFOPK2158_01229</name>
</gene>
<sequence length="241" mass="25808">MAQSLNPNLSTRTLGLTGLVSVLQGLLIFVPTFVLGAAINWPESLDYPASQLLPALIEQEGAVRFGYISYLIYSILFVVAMFMLTKLSAGRAMGAMAGIIVAFAIASTTARSIGIVRWLVPMPQLAESWSTAATDEERYAISVTYDSLNFFGGTVGEVLGVSIFAALSLLVMSIAFLRDGLPKWVGIFGLVAVAALLATTTELMGFEPDTVVLVLGTTMIQLWFLAVGLWLLFRAAKTKTA</sequence>
<feature type="transmembrane region" description="Helical" evidence="1">
    <location>
        <begin position="20"/>
        <end position="41"/>
    </location>
</feature>
<name>A0A6J6KNV3_9ZZZZ</name>
<dbReference type="Pfam" id="PF14329">
    <property type="entry name" value="DUF4386"/>
    <property type="match status" value="1"/>
</dbReference>
<feature type="transmembrane region" description="Helical" evidence="1">
    <location>
        <begin position="184"/>
        <end position="206"/>
    </location>
</feature>
<keyword evidence="1" id="KW-0812">Transmembrane</keyword>
<protein>
    <submittedName>
        <fullName evidence="3">Unannotated protein</fullName>
    </submittedName>
</protein>
<accession>A0A6J6KNV3</accession>
<evidence type="ECO:0000313" key="3">
    <source>
        <dbReference type="EMBL" id="CAB4651517.1"/>
    </source>
</evidence>
<organism evidence="3">
    <name type="scientific">freshwater metagenome</name>
    <dbReference type="NCBI Taxonomy" id="449393"/>
    <lineage>
        <taxon>unclassified sequences</taxon>
        <taxon>metagenomes</taxon>
        <taxon>ecological metagenomes</taxon>
    </lineage>
</organism>
<dbReference type="EMBL" id="CAEZTM010000060">
    <property type="protein sequence ID" value="CAB4577609.1"/>
    <property type="molecule type" value="Genomic_DNA"/>
</dbReference>
<proteinExistence type="predicted"/>
<feature type="transmembrane region" description="Helical" evidence="1">
    <location>
        <begin position="212"/>
        <end position="233"/>
    </location>
</feature>
<dbReference type="InterPro" id="IPR025495">
    <property type="entry name" value="DUF4386"/>
</dbReference>
<evidence type="ECO:0000256" key="1">
    <source>
        <dbReference type="SAM" id="Phobius"/>
    </source>
</evidence>
<keyword evidence="1" id="KW-1133">Transmembrane helix</keyword>
<feature type="transmembrane region" description="Helical" evidence="1">
    <location>
        <begin position="61"/>
        <end position="84"/>
    </location>
</feature>
<reference evidence="3" key="1">
    <citation type="submission" date="2020-05" db="EMBL/GenBank/DDBJ databases">
        <authorList>
            <person name="Chiriac C."/>
            <person name="Salcher M."/>
            <person name="Ghai R."/>
            <person name="Kavagutti S V."/>
        </authorList>
    </citation>
    <scope>NUCLEOTIDE SEQUENCE</scope>
</reference>
<evidence type="ECO:0000313" key="2">
    <source>
        <dbReference type="EMBL" id="CAB4577609.1"/>
    </source>
</evidence>
<dbReference type="AlphaFoldDB" id="A0A6J6KNV3"/>
<feature type="transmembrane region" description="Helical" evidence="1">
    <location>
        <begin position="96"/>
        <end position="120"/>
    </location>
</feature>